<dbReference type="GO" id="GO:0016810">
    <property type="term" value="F:hydrolase activity, acting on carbon-nitrogen (but not peptide) bonds"/>
    <property type="evidence" value="ECO:0007669"/>
    <property type="project" value="InterPro"/>
</dbReference>
<organism evidence="2 3">
    <name type="scientific">Fusarium poae</name>
    <dbReference type="NCBI Taxonomy" id="36050"/>
    <lineage>
        <taxon>Eukaryota</taxon>
        <taxon>Fungi</taxon>
        <taxon>Dikarya</taxon>
        <taxon>Ascomycota</taxon>
        <taxon>Pezizomycotina</taxon>
        <taxon>Sordariomycetes</taxon>
        <taxon>Hypocreomycetidae</taxon>
        <taxon>Hypocreales</taxon>
        <taxon>Nectriaceae</taxon>
        <taxon>Fusarium</taxon>
    </lineage>
</organism>
<dbReference type="Gene3D" id="3.20.20.140">
    <property type="entry name" value="Metal-dependent hydrolases"/>
    <property type="match status" value="1"/>
</dbReference>
<dbReference type="EMBL" id="LYXU01000003">
    <property type="protein sequence ID" value="OBS21598.1"/>
    <property type="molecule type" value="Genomic_DNA"/>
</dbReference>
<dbReference type="InterPro" id="IPR032466">
    <property type="entry name" value="Metal_Hydrolase"/>
</dbReference>
<accession>A0A1B8AMB7</accession>
<dbReference type="Proteomes" id="UP000091967">
    <property type="component" value="Unassembled WGS sequence"/>
</dbReference>
<gene>
    <name evidence="2" type="ORF">FPOA_07934</name>
</gene>
<reference evidence="2 3" key="1">
    <citation type="submission" date="2016-06" db="EMBL/GenBank/DDBJ databases">
        <title>Living apart together: crosstalk between the core and supernumerary genomes in a fungal plant pathogen.</title>
        <authorList>
            <person name="Vanheule A."/>
            <person name="Audenaert K."/>
            <person name="Warris S."/>
            <person name="Van De Geest H."/>
            <person name="Schijlen E."/>
            <person name="Hofte M."/>
            <person name="De Saeger S."/>
            <person name="Haesaert G."/>
            <person name="Waalwijk C."/>
            <person name="Van Der Lee T."/>
        </authorList>
    </citation>
    <scope>NUCLEOTIDE SEQUENCE [LARGE SCALE GENOMIC DNA]</scope>
    <source>
        <strain evidence="2 3">2516</strain>
    </source>
</reference>
<dbReference type="PANTHER" id="PTHR22642:SF20">
    <property type="entry name" value="AMIDOHYDROLASE 3 DOMAIN-CONTAINING PROTEIN"/>
    <property type="match status" value="1"/>
</dbReference>
<evidence type="ECO:0000313" key="2">
    <source>
        <dbReference type="EMBL" id="OBS21598.1"/>
    </source>
</evidence>
<sequence length="231" mass="25389">MASSKIFTNGRFLSNTHASHQECMITQESNIVYIGPENDAAVQKAKSNGAEILNLGNRVVLPGFIDSHVHLLFFGLSQQKLDLGGCKSLEEIRQRLSAFASCNPDLPHILCRGWLQSATGGIALASMIDDVDPRPIFIDSNDLHSVWCNTAAFKKLPIQEMKAKVPEFITCDKDGNPTGLLAEAAVTAFIWPFLIQSLSMDEKIEAFKRAIKAYSKEGYTRVIDMAMDAIA</sequence>
<dbReference type="OMA" id="NTHASHQ"/>
<dbReference type="Gene3D" id="3.10.310.70">
    <property type="match status" value="1"/>
</dbReference>
<dbReference type="PANTHER" id="PTHR22642">
    <property type="entry name" value="IMIDAZOLONEPROPIONASE"/>
    <property type="match status" value="1"/>
</dbReference>
<feature type="domain" description="Amidohydrolase 3" evidence="1">
    <location>
        <begin position="51"/>
        <end position="224"/>
    </location>
</feature>
<name>A0A1B8AMB7_FUSPO</name>
<comment type="caution">
    <text evidence="2">The sequence shown here is derived from an EMBL/GenBank/DDBJ whole genome shotgun (WGS) entry which is preliminary data.</text>
</comment>
<keyword evidence="3" id="KW-1185">Reference proteome</keyword>
<dbReference type="SUPFAM" id="SSF51338">
    <property type="entry name" value="Composite domain of metallo-dependent hydrolases"/>
    <property type="match status" value="1"/>
</dbReference>
<dbReference type="InterPro" id="IPR013108">
    <property type="entry name" value="Amidohydro_3"/>
</dbReference>
<dbReference type="Pfam" id="PF07969">
    <property type="entry name" value="Amidohydro_3"/>
    <property type="match status" value="1"/>
</dbReference>
<dbReference type="SUPFAM" id="SSF51556">
    <property type="entry name" value="Metallo-dependent hydrolases"/>
    <property type="match status" value="1"/>
</dbReference>
<dbReference type="STRING" id="36050.A0A1B8AMB7"/>
<protein>
    <recommendedName>
        <fullName evidence="1">Amidohydrolase 3 domain-containing protein</fullName>
    </recommendedName>
</protein>
<dbReference type="InterPro" id="IPR011059">
    <property type="entry name" value="Metal-dep_hydrolase_composite"/>
</dbReference>
<dbReference type="AlphaFoldDB" id="A0A1B8AMB7"/>
<evidence type="ECO:0000313" key="3">
    <source>
        <dbReference type="Proteomes" id="UP000091967"/>
    </source>
</evidence>
<dbReference type="Gene3D" id="2.30.40.10">
    <property type="entry name" value="Urease, subunit C, domain 1"/>
    <property type="match status" value="1"/>
</dbReference>
<evidence type="ECO:0000259" key="1">
    <source>
        <dbReference type="Pfam" id="PF07969"/>
    </source>
</evidence>
<proteinExistence type="predicted"/>